<dbReference type="GO" id="GO:0005886">
    <property type="term" value="C:plasma membrane"/>
    <property type="evidence" value="ECO:0007669"/>
    <property type="project" value="UniProtKB-SubCell"/>
</dbReference>
<evidence type="ECO:0000256" key="3">
    <source>
        <dbReference type="ARBA" id="ARBA00022692"/>
    </source>
</evidence>
<name>A0ABD5V5V4_9EURY</name>
<protein>
    <submittedName>
        <fullName evidence="7">YhjD/YihY/BrkB family envelope integrity protein</fullName>
    </submittedName>
</protein>
<evidence type="ECO:0000313" key="7">
    <source>
        <dbReference type="EMBL" id="MFC6906857.1"/>
    </source>
</evidence>
<sequence>MSRIDSSIAIRRRVIEEAQNDQITFLAASIAYYAFTPIIPLLLFLFLIGSIVGGQELANQTIDQAGEYLAPAGQDAIEDAITGEEGRGGATIAGFLVLSVERTEAVSRTRHCVLDRLRCRP</sequence>
<reference evidence="7 8" key="1">
    <citation type="journal article" date="2019" name="Int. J. Syst. Evol. Microbiol.">
        <title>The Global Catalogue of Microorganisms (GCM) 10K type strain sequencing project: providing services to taxonomists for standard genome sequencing and annotation.</title>
        <authorList>
            <consortium name="The Broad Institute Genomics Platform"/>
            <consortium name="The Broad Institute Genome Sequencing Center for Infectious Disease"/>
            <person name="Wu L."/>
            <person name="Ma J."/>
        </authorList>
    </citation>
    <scope>NUCLEOTIDE SEQUENCE [LARGE SCALE GENOMIC DNA]</scope>
    <source>
        <strain evidence="7 8">CGMCC 1.3240</strain>
    </source>
</reference>
<feature type="transmembrane region" description="Helical" evidence="6">
    <location>
        <begin position="30"/>
        <end position="52"/>
    </location>
</feature>
<keyword evidence="5 6" id="KW-0472">Membrane</keyword>
<evidence type="ECO:0000313" key="8">
    <source>
        <dbReference type="Proteomes" id="UP001596312"/>
    </source>
</evidence>
<keyword evidence="2" id="KW-1003">Cell membrane</keyword>
<dbReference type="Pfam" id="PF03631">
    <property type="entry name" value="Virul_fac_BrkB"/>
    <property type="match status" value="1"/>
</dbReference>
<organism evidence="7 8">
    <name type="scientific">Halalkalicoccus tibetensis</name>
    <dbReference type="NCBI Taxonomy" id="175632"/>
    <lineage>
        <taxon>Archaea</taxon>
        <taxon>Methanobacteriati</taxon>
        <taxon>Methanobacteriota</taxon>
        <taxon>Stenosarchaea group</taxon>
        <taxon>Halobacteria</taxon>
        <taxon>Halobacteriales</taxon>
        <taxon>Halococcaceae</taxon>
        <taxon>Halalkalicoccus</taxon>
    </lineage>
</organism>
<evidence type="ECO:0000256" key="6">
    <source>
        <dbReference type="SAM" id="Phobius"/>
    </source>
</evidence>
<dbReference type="InterPro" id="IPR017039">
    <property type="entry name" value="Virul_fac_BrkB"/>
</dbReference>
<evidence type="ECO:0000256" key="2">
    <source>
        <dbReference type="ARBA" id="ARBA00022475"/>
    </source>
</evidence>
<dbReference type="Proteomes" id="UP001596312">
    <property type="component" value="Unassembled WGS sequence"/>
</dbReference>
<keyword evidence="4 6" id="KW-1133">Transmembrane helix</keyword>
<evidence type="ECO:0000256" key="5">
    <source>
        <dbReference type="ARBA" id="ARBA00023136"/>
    </source>
</evidence>
<dbReference type="AlphaFoldDB" id="A0ABD5V5V4"/>
<comment type="subcellular location">
    <subcellularLocation>
        <location evidence="1">Cell membrane</location>
        <topology evidence="1">Multi-pass membrane protein</topology>
    </subcellularLocation>
</comment>
<keyword evidence="8" id="KW-1185">Reference proteome</keyword>
<proteinExistence type="predicted"/>
<dbReference type="EMBL" id="JBHSXQ010000006">
    <property type="protein sequence ID" value="MFC6906857.1"/>
    <property type="molecule type" value="Genomic_DNA"/>
</dbReference>
<evidence type="ECO:0000256" key="4">
    <source>
        <dbReference type="ARBA" id="ARBA00022989"/>
    </source>
</evidence>
<keyword evidence="3 6" id="KW-0812">Transmembrane</keyword>
<gene>
    <name evidence="7" type="ORF">ACFQGH_16815</name>
</gene>
<evidence type="ECO:0000256" key="1">
    <source>
        <dbReference type="ARBA" id="ARBA00004651"/>
    </source>
</evidence>
<accession>A0ABD5V5V4</accession>
<comment type="caution">
    <text evidence="7">The sequence shown here is derived from an EMBL/GenBank/DDBJ whole genome shotgun (WGS) entry which is preliminary data.</text>
</comment>
<dbReference type="RefSeq" id="WP_340605441.1">
    <property type="nucleotide sequence ID" value="NZ_JBBMXV010000006.1"/>
</dbReference>